<dbReference type="InterPro" id="IPR002816">
    <property type="entry name" value="TraB/PrgY/GumN_fam"/>
</dbReference>
<dbReference type="STRING" id="36166.T1GX47"/>
<dbReference type="InterPro" id="IPR046345">
    <property type="entry name" value="TraB_PrgY-like"/>
</dbReference>
<keyword evidence="3" id="KW-1185">Reference proteome</keyword>
<dbReference type="Pfam" id="PF01963">
    <property type="entry name" value="TraB_PrgY_gumN"/>
    <property type="match status" value="1"/>
</dbReference>
<protein>
    <recommendedName>
        <fullName evidence="4">TraB domain-containing protein</fullName>
    </recommendedName>
</protein>
<dbReference type="EnsemblMetazoa" id="MESCA008387-RA">
    <property type="protein sequence ID" value="MESCA008387-PA"/>
    <property type="gene ID" value="MESCA008387"/>
</dbReference>
<evidence type="ECO:0008006" key="4">
    <source>
        <dbReference type="Google" id="ProtNLM"/>
    </source>
</evidence>
<reference evidence="2" key="2">
    <citation type="submission" date="2015-06" db="UniProtKB">
        <authorList>
            <consortium name="EnsemblMetazoa"/>
        </authorList>
    </citation>
    <scope>IDENTIFICATION</scope>
</reference>
<reference evidence="3" key="1">
    <citation type="submission" date="2013-02" db="EMBL/GenBank/DDBJ databases">
        <authorList>
            <person name="Hughes D."/>
        </authorList>
    </citation>
    <scope>NUCLEOTIDE SEQUENCE</scope>
    <source>
        <strain>Durham</strain>
        <strain evidence="3">NC isolate 2 -- Noor lab</strain>
    </source>
</reference>
<organism evidence="2 3">
    <name type="scientific">Megaselia scalaris</name>
    <name type="common">Humpbacked fly</name>
    <name type="synonym">Phora scalaris</name>
    <dbReference type="NCBI Taxonomy" id="36166"/>
    <lineage>
        <taxon>Eukaryota</taxon>
        <taxon>Metazoa</taxon>
        <taxon>Ecdysozoa</taxon>
        <taxon>Arthropoda</taxon>
        <taxon>Hexapoda</taxon>
        <taxon>Insecta</taxon>
        <taxon>Pterygota</taxon>
        <taxon>Neoptera</taxon>
        <taxon>Endopterygota</taxon>
        <taxon>Diptera</taxon>
        <taxon>Brachycera</taxon>
        <taxon>Muscomorpha</taxon>
        <taxon>Platypezoidea</taxon>
        <taxon>Phoridae</taxon>
        <taxon>Megaseliini</taxon>
        <taxon>Megaselia</taxon>
    </lineage>
</organism>
<dbReference type="PANTHER" id="PTHR21530">
    <property type="entry name" value="PHEROMONE SHUTDOWN PROTEIN"/>
    <property type="match status" value="1"/>
</dbReference>
<dbReference type="HOGENOM" id="CLU_1393318_0_0_1"/>
<sequence>MDNSTESASYTSGKMYTDLSNNNDNIKTTDVQLDKSVINEFKGQGNTSSIININDNIEDKSTLNKTSCASQNITKSDSFSAINNTKPISSDPSGNLKSSLNKNEIKIYDSEEEFEKNLPSTVTVLNTPFGSKVYLVGTAHFSEESQNDVSFVIQNVKPNIVMVELCPARIHILNMDEKTLLEETKNFNLAKVSLMR</sequence>
<accession>T1GX47</accession>
<proteinExistence type="predicted"/>
<dbReference type="Proteomes" id="UP000015102">
    <property type="component" value="Unassembled WGS sequence"/>
</dbReference>
<name>T1GX47_MEGSC</name>
<evidence type="ECO:0000256" key="1">
    <source>
        <dbReference type="SAM" id="MobiDB-lite"/>
    </source>
</evidence>
<dbReference type="EMBL" id="CAQQ02162038">
    <property type="status" value="NOT_ANNOTATED_CDS"/>
    <property type="molecule type" value="Genomic_DNA"/>
</dbReference>
<evidence type="ECO:0000313" key="3">
    <source>
        <dbReference type="Proteomes" id="UP000015102"/>
    </source>
</evidence>
<evidence type="ECO:0000313" key="2">
    <source>
        <dbReference type="EnsemblMetazoa" id="MESCA008387-PA"/>
    </source>
</evidence>
<dbReference type="AlphaFoldDB" id="T1GX47"/>
<feature type="region of interest" description="Disordered" evidence="1">
    <location>
        <begin position="1"/>
        <end position="24"/>
    </location>
</feature>
<dbReference type="PANTHER" id="PTHR21530:SF7">
    <property type="entry name" value="TRAB DOMAIN-CONTAINING PROTEIN"/>
    <property type="match status" value="1"/>
</dbReference>
<dbReference type="EMBL" id="CAQQ02162037">
    <property type="status" value="NOT_ANNOTATED_CDS"/>
    <property type="molecule type" value="Genomic_DNA"/>
</dbReference>